<proteinExistence type="predicted"/>
<dbReference type="AlphaFoldDB" id="A0A7W7WK46"/>
<dbReference type="EMBL" id="JACHJR010000001">
    <property type="protein sequence ID" value="MBB4949635.1"/>
    <property type="molecule type" value="Genomic_DNA"/>
</dbReference>
<gene>
    <name evidence="1" type="ORF">F4556_005170</name>
</gene>
<protein>
    <submittedName>
        <fullName evidence="1">Uncharacterized protein</fullName>
    </submittedName>
</protein>
<dbReference type="RefSeq" id="WP_184920113.1">
    <property type="nucleotide sequence ID" value="NZ_JACHJR010000001.1"/>
</dbReference>
<keyword evidence="2" id="KW-1185">Reference proteome</keyword>
<evidence type="ECO:0000313" key="2">
    <source>
        <dbReference type="Proteomes" id="UP000573327"/>
    </source>
</evidence>
<comment type="caution">
    <text evidence="1">The sequence shown here is derived from an EMBL/GenBank/DDBJ whole genome shotgun (WGS) entry which is preliminary data.</text>
</comment>
<organism evidence="1 2">
    <name type="scientific">Kitasatospora gansuensis</name>
    <dbReference type="NCBI Taxonomy" id="258050"/>
    <lineage>
        <taxon>Bacteria</taxon>
        <taxon>Bacillati</taxon>
        <taxon>Actinomycetota</taxon>
        <taxon>Actinomycetes</taxon>
        <taxon>Kitasatosporales</taxon>
        <taxon>Streptomycetaceae</taxon>
        <taxon>Kitasatospora</taxon>
    </lineage>
</organism>
<reference evidence="1 2" key="1">
    <citation type="submission" date="2020-08" db="EMBL/GenBank/DDBJ databases">
        <title>Sequencing the genomes of 1000 actinobacteria strains.</title>
        <authorList>
            <person name="Klenk H.-P."/>
        </authorList>
    </citation>
    <scope>NUCLEOTIDE SEQUENCE [LARGE SCALE GENOMIC DNA]</scope>
    <source>
        <strain evidence="1 2">DSM 44786</strain>
    </source>
</reference>
<evidence type="ECO:0000313" key="1">
    <source>
        <dbReference type="EMBL" id="MBB4949635.1"/>
    </source>
</evidence>
<name>A0A7W7WK46_9ACTN</name>
<sequence length="210" mass="23854">MVNVDVERVRAAMADLCEPLHDAFAWAEQKRRRRLRELTDPSYRWLGTHLIRGFAHHRLSKADLGVWSLTGKHSRNGELWLGDGDYRVRVLHSADEDAVPAPGNNLQRRAFYLNPPLAEYSEEPLFGPVNDQLLTLWRIDPGSGAPFFRVVRPVGLWKFGATAKTDLDFLLPETASELHELYFQPHDDELELELPKEEPGHGHGARGFSG</sequence>
<accession>A0A7W7WK46</accession>
<dbReference type="Proteomes" id="UP000573327">
    <property type="component" value="Unassembled WGS sequence"/>
</dbReference>